<dbReference type="EMBL" id="JADJEV010000003">
    <property type="protein sequence ID" value="MBK6973313.1"/>
    <property type="molecule type" value="Genomic_DNA"/>
</dbReference>
<sequence>MSRLLLLVICAILGSSALAQTGLEIIRLKNRTAEQLLPAIEPLVEKGGSVSGQRNAIFVRASAGNRAEIRRALDAIDTVPRRLMISVRQDNDVSSEETSIGLGGRPAARGRVLRGSTYGTRGDAADRADQQVQTVDGGQAFIRIGRSVPLQMQELVFGNGGVVVANSLVYRDMGSGFLAVPVLAGEGVTVEISPQQESLTATEAGAVTRSSRIVTTISGRLGEWMVLGGSDQSADDSQTSATRHSTRVSIERQRVMLRVDGLD</sequence>
<evidence type="ECO:0000313" key="7">
    <source>
        <dbReference type="EMBL" id="MBK6973313.1"/>
    </source>
</evidence>
<dbReference type="Gene3D" id="3.30.1370.120">
    <property type="match status" value="1"/>
</dbReference>
<comment type="caution">
    <text evidence="7">The sequence shown here is derived from an EMBL/GenBank/DDBJ whole genome shotgun (WGS) entry which is preliminary data.</text>
</comment>
<feature type="signal peptide" evidence="4">
    <location>
        <begin position="1"/>
        <end position="19"/>
    </location>
</feature>
<dbReference type="InterPro" id="IPR005644">
    <property type="entry name" value="NolW-like"/>
</dbReference>
<evidence type="ECO:0000256" key="1">
    <source>
        <dbReference type="ARBA" id="ARBA00022729"/>
    </source>
</evidence>
<protein>
    <recommendedName>
        <fullName evidence="9">NolW-like domain-containing protein</fullName>
    </recommendedName>
</protein>
<evidence type="ECO:0000256" key="4">
    <source>
        <dbReference type="SAM" id="SignalP"/>
    </source>
</evidence>
<gene>
    <name evidence="7" type="ORF">IPH26_10355</name>
</gene>
<dbReference type="GO" id="GO:0009279">
    <property type="term" value="C:cell outer membrane"/>
    <property type="evidence" value="ECO:0007669"/>
    <property type="project" value="UniProtKB-SubCell"/>
</dbReference>
<accession>A0A9D7HM36</accession>
<evidence type="ECO:0000259" key="5">
    <source>
        <dbReference type="Pfam" id="PF00263"/>
    </source>
</evidence>
<comment type="subcellular location">
    <subcellularLocation>
        <location evidence="3">Cell outer membrane</location>
    </subcellularLocation>
</comment>
<keyword evidence="1 4" id="KW-0732">Signal</keyword>
<dbReference type="Proteomes" id="UP000807785">
    <property type="component" value="Unassembled WGS sequence"/>
</dbReference>
<feature type="domain" description="NolW-like" evidence="6">
    <location>
        <begin position="24"/>
        <end position="80"/>
    </location>
</feature>
<evidence type="ECO:0000256" key="3">
    <source>
        <dbReference type="RuleBase" id="RU004004"/>
    </source>
</evidence>
<keyword evidence="3" id="KW-0813">Transport</keyword>
<evidence type="ECO:0000259" key="6">
    <source>
        <dbReference type="Pfam" id="PF03958"/>
    </source>
</evidence>
<dbReference type="Pfam" id="PF00263">
    <property type="entry name" value="Secretin"/>
    <property type="match status" value="1"/>
</dbReference>
<evidence type="ECO:0000313" key="8">
    <source>
        <dbReference type="Proteomes" id="UP000807785"/>
    </source>
</evidence>
<comment type="similarity">
    <text evidence="2">Belongs to the bacterial secretin family.</text>
</comment>
<name>A0A9D7HM36_9PROT</name>
<evidence type="ECO:0000256" key="2">
    <source>
        <dbReference type="RuleBase" id="RU004003"/>
    </source>
</evidence>
<dbReference type="Pfam" id="PF03958">
    <property type="entry name" value="Secretin_N"/>
    <property type="match status" value="1"/>
</dbReference>
<proteinExistence type="inferred from homology"/>
<feature type="domain" description="Type II/III secretion system secretin-like" evidence="5">
    <location>
        <begin position="126"/>
        <end position="240"/>
    </location>
</feature>
<reference evidence="7" key="1">
    <citation type="submission" date="2020-10" db="EMBL/GenBank/DDBJ databases">
        <title>Connecting structure to function with the recovery of over 1000 high-quality activated sludge metagenome-assembled genomes encoding full-length rRNA genes using long-read sequencing.</title>
        <authorList>
            <person name="Singleton C.M."/>
            <person name="Petriglieri F."/>
            <person name="Kristensen J.M."/>
            <person name="Kirkegaard R.H."/>
            <person name="Michaelsen T.Y."/>
            <person name="Andersen M.H."/>
            <person name="Karst S.M."/>
            <person name="Dueholm M.S."/>
            <person name="Nielsen P.H."/>
            <person name="Albertsen M."/>
        </authorList>
    </citation>
    <scope>NUCLEOTIDE SEQUENCE</scope>
    <source>
        <strain evidence="7">Bjer_18-Q3-R1-45_BAT3C.347</strain>
    </source>
</reference>
<dbReference type="InterPro" id="IPR038591">
    <property type="entry name" value="NolW-like_sf"/>
</dbReference>
<dbReference type="AlphaFoldDB" id="A0A9D7HM36"/>
<organism evidence="7 8">
    <name type="scientific">Candidatus Methylophosphatis roskildensis</name>
    <dbReference type="NCBI Taxonomy" id="2899263"/>
    <lineage>
        <taxon>Bacteria</taxon>
        <taxon>Pseudomonadati</taxon>
        <taxon>Pseudomonadota</taxon>
        <taxon>Betaproteobacteria</taxon>
        <taxon>Nitrosomonadales</taxon>
        <taxon>Sterolibacteriaceae</taxon>
        <taxon>Candidatus Methylophosphatis</taxon>
    </lineage>
</organism>
<dbReference type="GO" id="GO:0009306">
    <property type="term" value="P:protein secretion"/>
    <property type="evidence" value="ECO:0007669"/>
    <property type="project" value="InterPro"/>
</dbReference>
<feature type="chain" id="PRO_5038953888" description="NolW-like domain-containing protein" evidence="4">
    <location>
        <begin position="20"/>
        <end position="263"/>
    </location>
</feature>
<evidence type="ECO:0008006" key="9">
    <source>
        <dbReference type="Google" id="ProtNLM"/>
    </source>
</evidence>
<dbReference type="InterPro" id="IPR004846">
    <property type="entry name" value="T2SS/T3SS_dom"/>
</dbReference>